<sequence>MTLPDSRPYTVVAEAIRYLDDHRRRQPALADIARHVGLSEFHLQRLFSEWAGVSPKQYLQYLTKENAKQRLRREPVLDAALSAGLSGPGRLHDLMLHCEGMTPGEYRQGGRGLHIRYGAAASPFGDCLLAETGRGVCKLAFFDRAGEFAALEAELRAEWPFAVLERDDAAVAATAALAFPAQGEREQPLKLLLRGSAFQLKVWEALLAIPSGEIRSYQDVAAGLGEPAATRAVASAIARNSIGYLIPCHRVIRASGEFSRYRWGGERKQAMIAREAGMAGVEP</sequence>
<proteinExistence type="predicted"/>
<dbReference type="InterPro" id="IPR036631">
    <property type="entry name" value="MGMT_N_sf"/>
</dbReference>
<dbReference type="AlphaFoldDB" id="A0A4Q7ZBV4"/>
<keyword evidence="5" id="KW-0805">Transcription regulation</keyword>
<dbReference type="InterPro" id="IPR001497">
    <property type="entry name" value="MethylDNA_cys_MeTrfase_AS"/>
</dbReference>
<comment type="catalytic activity">
    <reaction evidence="1">
        <text>a 4-O-methyl-thymidine in DNA + L-cysteinyl-[protein] = a thymidine in DNA + S-methyl-L-cysteinyl-[protein]</text>
        <dbReference type="Rhea" id="RHEA:53428"/>
        <dbReference type="Rhea" id="RHEA-COMP:10131"/>
        <dbReference type="Rhea" id="RHEA-COMP:10132"/>
        <dbReference type="Rhea" id="RHEA-COMP:13555"/>
        <dbReference type="Rhea" id="RHEA-COMP:13556"/>
        <dbReference type="ChEBI" id="CHEBI:29950"/>
        <dbReference type="ChEBI" id="CHEBI:82612"/>
        <dbReference type="ChEBI" id="CHEBI:137386"/>
        <dbReference type="ChEBI" id="CHEBI:137387"/>
        <dbReference type="EC" id="2.1.1.63"/>
    </reaction>
</comment>
<dbReference type="GO" id="GO:0006281">
    <property type="term" value="P:DNA repair"/>
    <property type="evidence" value="ECO:0007669"/>
    <property type="project" value="UniProtKB-KW"/>
</dbReference>
<dbReference type="GO" id="GO:0003908">
    <property type="term" value="F:methylated-DNA-[protein]-cysteine S-methyltransferase activity"/>
    <property type="evidence" value="ECO:0007669"/>
    <property type="project" value="UniProtKB-EC"/>
</dbReference>
<dbReference type="InterPro" id="IPR018060">
    <property type="entry name" value="HTH_AraC"/>
</dbReference>
<dbReference type="InterPro" id="IPR036388">
    <property type="entry name" value="WH-like_DNA-bd_sf"/>
</dbReference>
<gene>
    <name evidence="10" type="ORF">EV700_1062</name>
</gene>
<dbReference type="PROSITE" id="PS01124">
    <property type="entry name" value="HTH_ARAC_FAMILY_2"/>
    <property type="match status" value="1"/>
</dbReference>
<dbReference type="GO" id="GO:0003700">
    <property type="term" value="F:DNA-binding transcription factor activity"/>
    <property type="evidence" value="ECO:0007669"/>
    <property type="project" value="InterPro"/>
</dbReference>
<dbReference type="PROSITE" id="PS00374">
    <property type="entry name" value="MGMT"/>
    <property type="match status" value="1"/>
</dbReference>
<dbReference type="InterPro" id="IPR009057">
    <property type="entry name" value="Homeodomain-like_sf"/>
</dbReference>
<reference evidence="10 11" key="1">
    <citation type="submission" date="2019-02" db="EMBL/GenBank/DDBJ databases">
        <title>Genomic Encyclopedia of Type Strains, Phase IV (KMG-IV): sequencing the most valuable type-strain genomes for metagenomic binning, comparative biology and taxonomic classification.</title>
        <authorList>
            <person name="Goeker M."/>
        </authorList>
    </citation>
    <scope>NUCLEOTIDE SEQUENCE [LARGE SCALE GENOMIC DNA]</scope>
    <source>
        <strain evidence="10 11">DSM 105135</strain>
    </source>
</reference>
<accession>A0A4Q7ZBV4</accession>
<dbReference type="GO" id="GO:0032259">
    <property type="term" value="P:methylation"/>
    <property type="evidence" value="ECO:0007669"/>
    <property type="project" value="UniProtKB-KW"/>
</dbReference>
<evidence type="ECO:0000259" key="9">
    <source>
        <dbReference type="PROSITE" id="PS01124"/>
    </source>
</evidence>
<evidence type="ECO:0000256" key="6">
    <source>
        <dbReference type="ARBA" id="ARBA00023163"/>
    </source>
</evidence>
<dbReference type="InterPro" id="IPR036217">
    <property type="entry name" value="MethylDNA_cys_MeTrfase_DNAb"/>
</dbReference>
<evidence type="ECO:0000256" key="3">
    <source>
        <dbReference type="ARBA" id="ARBA00022679"/>
    </source>
</evidence>
<keyword evidence="2 10" id="KW-0489">Methyltransferase</keyword>
<dbReference type="InterPro" id="IPR014048">
    <property type="entry name" value="MethylDNA_cys_MeTrfase_DNA-bd"/>
</dbReference>
<evidence type="ECO:0000256" key="8">
    <source>
        <dbReference type="ARBA" id="ARBA00049348"/>
    </source>
</evidence>
<feature type="domain" description="HTH araC/xylS-type" evidence="9">
    <location>
        <begin position="13"/>
        <end position="109"/>
    </location>
</feature>
<dbReference type="Gene3D" id="1.10.10.60">
    <property type="entry name" value="Homeodomain-like"/>
    <property type="match status" value="1"/>
</dbReference>
<evidence type="ECO:0000313" key="10">
    <source>
        <dbReference type="EMBL" id="RZU48090.1"/>
    </source>
</evidence>
<dbReference type="SUPFAM" id="SSF53155">
    <property type="entry name" value="Methylated DNA-protein cysteine methyltransferase domain"/>
    <property type="match status" value="1"/>
</dbReference>
<protein>
    <submittedName>
        <fullName evidence="10">AraC family transcriptional regulator of adaptative response/methylated-DNA-[protein]-cysteine methyltransferase</fullName>
    </submittedName>
</protein>
<dbReference type="Pfam" id="PF12833">
    <property type="entry name" value="HTH_18"/>
    <property type="match status" value="1"/>
</dbReference>
<keyword evidence="7" id="KW-0234">DNA repair</keyword>
<dbReference type="Proteomes" id="UP000292423">
    <property type="component" value="Unassembled WGS sequence"/>
</dbReference>
<evidence type="ECO:0000313" key="11">
    <source>
        <dbReference type="Proteomes" id="UP000292423"/>
    </source>
</evidence>
<keyword evidence="11" id="KW-1185">Reference proteome</keyword>
<evidence type="ECO:0000256" key="7">
    <source>
        <dbReference type="ARBA" id="ARBA00023204"/>
    </source>
</evidence>
<evidence type="ECO:0000256" key="1">
    <source>
        <dbReference type="ARBA" id="ARBA00001286"/>
    </source>
</evidence>
<keyword evidence="4" id="KW-0227">DNA damage</keyword>
<evidence type="ECO:0000256" key="4">
    <source>
        <dbReference type="ARBA" id="ARBA00022763"/>
    </source>
</evidence>
<dbReference type="PANTHER" id="PTHR10815:SF13">
    <property type="entry name" value="METHYLATED-DNA--PROTEIN-CYSTEINE METHYLTRANSFERASE"/>
    <property type="match status" value="1"/>
</dbReference>
<comment type="caution">
    <text evidence="10">The sequence shown here is derived from an EMBL/GenBank/DDBJ whole genome shotgun (WGS) entry which is preliminary data.</text>
</comment>
<organism evidence="10 11">
    <name type="scientific">Fluviicoccus keumensis</name>
    <dbReference type="NCBI Taxonomy" id="1435465"/>
    <lineage>
        <taxon>Bacteria</taxon>
        <taxon>Pseudomonadati</taxon>
        <taxon>Pseudomonadota</taxon>
        <taxon>Gammaproteobacteria</taxon>
        <taxon>Moraxellales</taxon>
        <taxon>Moraxellaceae</taxon>
        <taxon>Fluviicoccus</taxon>
    </lineage>
</organism>
<dbReference type="Gene3D" id="1.10.10.10">
    <property type="entry name" value="Winged helix-like DNA-binding domain superfamily/Winged helix DNA-binding domain"/>
    <property type="match status" value="1"/>
</dbReference>
<dbReference type="RefSeq" id="WP_130411407.1">
    <property type="nucleotide sequence ID" value="NZ_SHKX01000010.1"/>
</dbReference>
<dbReference type="OrthoDB" id="9802228at2"/>
<name>A0A4Q7ZBV4_9GAMM</name>
<dbReference type="CDD" id="cd06445">
    <property type="entry name" value="ATase"/>
    <property type="match status" value="1"/>
</dbReference>
<dbReference type="PANTHER" id="PTHR10815">
    <property type="entry name" value="METHYLATED-DNA--PROTEIN-CYSTEINE METHYLTRANSFERASE"/>
    <property type="match status" value="1"/>
</dbReference>
<keyword evidence="6" id="KW-0804">Transcription</keyword>
<evidence type="ECO:0000256" key="2">
    <source>
        <dbReference type="ARBA" id="ARBA00022603"/>
    </source>
</evidence>
<dbReference type="EMBL" id="SHKX01000010">
    <property type="protein sequence ID" value="RZU48090.1"/>
    <property type="molecule type" value="Genomic_DNA"/>
</dbReference>
<dbReference type="Gene3D" id="3.30.160.70">
    <property type="entry name" value="Methylated DNA-protein cysteine methyltransferase domain"/>
    <property type="match status" value="1"/>
</dbReference>
<dbReference type="SMART" id="SM00342">
    <property type="entry name" value="HTH_ARAC"/>
    <property type="match status" value="1"/>
</dbReference>
<keyword evidence="3 10" id="KW-0808">Transferase</keyword>
<comment type="catalytic activity">
    <reaction evidence="8">
        <text>a 6-O-methyl-2'-deoxyguanosine in DNA + L-cysteinyl-[protein] = S-methyl-L-cysteinyl-[protein] + a 2'-deoxyguanosine in DNA</text>
        <dbReference type="Rhea" id="RHEA:24000"/>
        <dbReference type="Rhea" id="RHEA-COMP:10131"/>
        <dbReference type="Rhea" id="RHEA-COMP:10132"/>
        <dbReference type="Rhea" id="RHEA-COMP:11367"/>
        <dbReference type="Rhea" id="RHEA-COMP:11368"/>
        <dbReference type="ChEBI" id="CHEBI:29950"/>
        <dbReference type="ChEBI" id="CHEBI:82612"/>
        <dbReference type="ChEBI" id="CHEBI:85445"/>
        <dbReference type="ChEBI" id="CHEBI:85448"/>
        <dbReference type="EC" id="2.1.1.63"/>
    </reaction>
</comment>
<dbReference type="SUPFAM" id="SSF46689">
    <property type="entry name" value="Homeodomain-like"/>
    <property type="match status" value="1"/>
</dbReference>
<dbReference type="SUPFAM" id="SSF46767">
    <property type="entry name" value="Methylated DNA-protein cysteine methyltransferase, C-terminal domain"/>
    <property type="match status" value="1"/>
</dbReference>
<dbReference type="GO" id="GO:0043565">
    <property type="term" value="F:sequence-specific DNA binding"/>
    <property type="evidence" value="ECO:0007669"/>
    <property type="project" value="InterPro"/>
</dbReference>
<evidence type="ECO:0000256" key="5">
    <source>
        <dbReference type="ARBA" id="ARBA00023015"/>
    </source>
</evidence>
<dbReference type="NCBIfam" id="TIGR00589">
    <property type="entry name" value="ogt"/>
    <property type="match status" value="1"/>
</dbReference>
<dbReference type="Pfam" id="PF01035">
    <property type="entry name" value="DNA_binding_1"/>
    <property type="match status" value="1"/>
</dbReference>